<accession>Q1IPM0</accession>
<feature type="compositionally biased region" description="Low complexity" evidence="1">
    <location>
        <begin position="322"/>
        <end position="334"/>
    </location>
</feature>
<proteinExistence type="predicted"/>
<reference evidence="3 4" key="1">
    <citation type="journal article" date="2009" name="Appl. Environ. Microbiol.">
        <title>Three genomes from the phylum Acidobacteria provide insight into the lifestyles of these microorganisms in soils.</title>
        <authorList>
            <person name="Ward N.L."/>
            <person name="Challacombe J.F."/>
            <person name="Janssen P.H."/>
            <person name="Henrissat B."/>
            <person name="Coutinho P.M."/>
            <person name="Wu M."/>
            <person name="Xie G."/>
            <person name="Haft D.H."/>
            <person name="Sait M."/>
            <person name="Badger J."/>
            <person name="Barabote R.D."/>
            <person name="Bradley B."/>
            <person name="Brettin T.S."/>
            <person name="Brinkac L.M."/>
            <person name="Bruce D."/>
            <person name="Creasy T."/>
            <person name="Daugherty S.C."/>
            <person name="Davidsen T.M."/>
            <person name="DeBoy R.T."/>
            <person name="Detter J.C."/>
            <person name="Dodson R.J."/>
            <person name="Durkin A.S."/>
            <person name="Ganapathy A."/>
            <person name="Gwinn-Giglio M."/>
            <person name="Han C.S."/>
            <person name="Khouri H."/>
            <person name="Kiss H."/>
            <person name="Kothari S.P."/>
            <person name="Madupu R."/>
            <person name="Nelson K.E."/>
            <person name="Nelson W.C."/>
            <person name="Paulsen I."/>
            <person name="Penn K."/>
            <person name="Ren Q."/>
            <person name="Rosovitz M.J."/>
            <person name="Selengut J.D."/>
            <person name="Shrivastava S."/>
            <person name="Sullivan S.A."/>
            <person name="Tapia R."/>
            <person name="Thompson L.S."/>
            <person name="Watkins K.L."/>
            <person name="Yang Q."/>
            <person name="Yu C."/>
            <person name="Zafar N."/>
            <person name="Zhou L."/>
            <person name="Kuske C.R."/>
        </authorList>
    </citation>
    <scope>NUCLEOTIDE SEQUENCE [LARGE SCALE GENOMIC DNA]</scope>
    <source>
        <strain evidence="3 4">Ellin345</strain>
    </source>
</reference>
<protein>
    <recommendedName>
        <fullName evidence="5">VWFA-related domain-containing protein</fullName>
    </recommendedName>
</protein>
<evidence type="ECO:0000313" key="3">
    <source>
        <dbReference type="EMBL" id="ABF41180.1"/>
    </source>
</evidence>
<feature type="chain" id="PRO_5004191038" description="VWFA-related domain-containing protein" evidence="2">
    <location>
        <begin position="20"/>
        <end position="571"/>
    </location>
</feature>
<dbReference type="STRING" id="204669.Acid345_2179"/>
<dbReference type="InterPro" id="IPR017802">
    <property type="entry name" value="VWFA-rel_acidobac-type"/>
</dbReference>
<dbReference type="eggNOG" id="ENOG502Z84I">
    <property type="taxonomic scope" value="Bacteria"/>
</dbReference>
<organism evidence="3 4">
    <name type="scientific">Koribacter versatilis (strain Ellin345)</name>
    <dbReference type="NCBI Taxonomy" id="204669"/>
    <lineage>
        <taxon>Bacteria</taxon>
        <taxon>Pseudomonadati</taxon>
        <taxon>Acidobacteriota</taxon>
        <taxon>Terriglobia</taxon>
        <taxon>Terriglobales</taxon>
        <taxon>Candidatus Korobacteraceae</taxon>
        <taxon>Candidatus Korobacter</taxon>
    </lineage>
</organism>
<evidence type="ECO:0000313" key="4">
    <source>
        <dbReference type="Proteomes" id="UP000002432"/>
    </source>
</evidence>
<dbReference type="EnsemblBacteria" id="ABF41180">
    <property type="protein sequence ID" value="ABF41180"/>
    <property type="gene ID" value="Acid345_2179"/>
</dbReference>
<dbReference type="AlphaFoldDB" id="Q1IPM0"/>
<feature type="region of interest" description="Disordered" evidence="1">
    <location>
        <begin position="315"/>
        <end position="342"/>
    </location>
</feature>
<dbReference type="HOGENOM" id="CLU_500368_0_0_0"/>
<feature type="signal peptide" evidence="2">
    <location>
        <begin position="1"/>
        <end position="19"/>
    </location>
</feature>
<evidence type="ECO:0000256" key="1">
    <source>
        <dbReference type="SAM" id="MobiDB-lite"/>
    </source>
</evidence>
<gene>
    <name evidence="3" type="ordered locus">Acid345_2179</name>
</gene>
<evidence type="ECO:0000256" key="2">
    <source>
        <dbReference type="SAM" id="SignalP"/>
    </source>
</evidence>
<dbReference type="KEGG" id="aba:Acid345_2179"/>
<keyword evidence="2" id="KW-0732">Signal</keyword>
<name>Q1IPM0_KORVE</name>
<dbReference type="EMBL" id="CP000360">
    <property type="protein sequence ID" value="ABF41180.1"/>
    <property type="molecule type" value="Genomic_DNA"/>
</dbReference>
<evidence type="ECO:0008006" key="5">
    <source>
        <dbReference type="Google" id="ProtNLM"/>
    </source>
</evidence>
<dbReference type="Proteomes" id="UP000002432">
    <property type="component" value="Chromosome"/>
</dbReference>
<dbReference type="NCBIfam" id="TIGR03436">
    <property type="entry name" value="acidobact_VWFA"/>
    <property type="match status" value="1"/>
</dbReference>
<sequence length="571" mass="61897">MIRPLPIFLLAAMLPSVLAKSSGQAASGAVPLPTFRTQTELVTVPVVVTDKSGKHITGLKQSDFTLEENGSRREISHFEEISPTSEAYRVPDKVAREYSNFIPTDANVRRTSIIVIDLLNTPFRHQAQTRKEIISYLSKHVEDNGPTSLCILDGNGLKQIHSFTSNTSVLIDALKLVNGKLSSQDLQAAGNLVNPDSPHPFDDATADINVADTSTQLLEVMAERVDADYAAYDQRLNTQKTLKALEQIGQAYAGIPGRKALLWATGGFPFFLNDPRSVIGIDSSLMQNYERTWQILNAANIALYPIDSQGLLPPDTSQRGFASSRTSVASRGSSLAPNRPTRLPIDARTNIEDSLRTFAAATGGQACLNTNDLANCFAKAATDSSQYYLLSYYLSQNDRKPGWRKLKVHVAVSSVEIRARDGFFIGDTKQHSEGSLKEQLDTAAVSPIDYTSIPLAIQLKEITKAANGDHNVSFTLLAQSGALTIDIADNNHVYVDIGAVVENGKGQLARVLGQTIDAHIKPDNIAKVMKEGVSFTSDLVVPAGKATLLRFVVRDGQSGKMGSVTVPIHLE</sequence>
<dbReference type="OrthoDB" id="127238at2"/>
<keyword evidence="4" id="KW-1185">Reference proteome</keyword>
<dbReference type="RefSeq" id="WP_011522981.1">
    <property type="nucleotide sequence ID" value="NC_008009.1"/>
</dbReference>